<dbReference type="Proteomes" id="UP001059596">
    <property type="component" value="Unassembled WGS sequence"/>
</dbReference>
<gene>
    <name evidence="6" type="ORF">M5D96_009278</name>
</gene>
<dbReference type="GO" id="GO:0072659">
    <property type="term" value="P:protein localization to plasma membrane"/>
    <property type="evidence" value="ECO:0007669"/>
    <property type="project" value="TreeGrafter"/>
</dbReference>
<accession>A0A9Q0BML1</accession>
<dbReference type="GO" id="GO:0005783">
    <property type="term" value="C:endoplasmic reticulum"/>
    <property type="evidence" value="ECO:0007669"/>
    <property type="project" value="TreeGrafter"/>
</dbReference>
<dbReference type="PANTHER" id="PTHR20661:SF0">
    <property type="entry name" value="PHOSPHATIDYLINOSITOL-GLYCAN BIOSYNTHESIS CLASS W PROTEIN"/>
    <property type="match status" value="1"/>
</dbReference>
<dbReference type="GO" id="GO:0006506">
    <property type="term" value="P:GPI anchor biosynthetic process"/>
    <property type="evidence" value="ECO:0007669"/>
    <property type="project" value="InterPro"/>
</dbReference>
<dbReference type="PANTHER" id="PTHR20661">
    <property type="entry name" value="PHOSPHATIDYLINOSITOL-GLYCAN BIOSYNTHESIS CLASS W PROTEIN"/>
    <property type="match status" value="1"/>
</dbReference>
<dbReference type="AlphaFoldDB" id="A0A9Q0BML1"/>
<evidence type="ECO:0000313" key="6">
    <source>
        <dbReference type="EMBL" id="KAI8037777.1"/>
    </source>
</evidence>
<dbReference type="GO" id="GO:0016020">
    <property type="term" value="C:membrane"/>
    <property type="evidence" value="ECO:0007669"/>
    <property type="project" value="UniProtKB-SubCell"/>
</dbReference>
<organism evidence="6 7">
    <name type="scientific">Drosophila gunungcola</name>
    <name type="common">fruit fly</name>
    <dbReference type="NCBI Taxonomy" id="103775"/>
    <lineage>
        <taxon>Eukaryota</taxon>
        <taxon>Metazoa</taxon>
        <taxon>Ecdysozoa</taxon>
        <taxon>Arthropoda</taxon>
        <taxon>Hexapoda</taxon>
        <taxon>Insecta</taxon>
        <taxon>Pterygota</taxon>
        <taxon>Neoptera</taxon>
        <taxon>Endopterygota</taxon>
        <taxon>Diptera</taxon>
        <taxon>Brachycera</taxon>
        <taxon>Muscomorpha</taxon>
        <taxon>Ephydroidea</taxon>
        <taxon>Drosophilidae</taxon>
        <taxon>Drosophila</taxon>
        <taxon>Sophophora</taxon>
    </lineage>
</organism>
<evidence type="ECO:0000313" key="7">
    <source>
        <dbReference type="Proteomes" id="UP001059596"/>
    </source>
</evidence>
<feature type="transmembrane region" description="Helical" evidence="5">
    <location>
        <begin position="27"/>
        <end position="49"/>
    </location>
</feature>
<keyword evidence="2 5" id="KW-0812">Transmembrane</keyword>
<reference evidence="6" key="1">
    <citation type="journal article" date="2023" name="Genome Biol. Evol.">
        <title>Long-read-based Genome Assembly of Drosophila gunungcola Reveals Fewer Chemosensory Genes in Flower-breeding Species.</title>
        <authorList>
            <person name="Negi A."/>
            <person name="Liao B.Y."/>
            <person name="Yeh S.D."/>
        </authorList>
    </citation>
    <scope>NUCLEOTIDE SEQUENCE</scope>
    <source>
        <strain evidence="6">Sukarami</strain>
    </source>
</reference>
<evidence type="ECO:0000256" key="3">
    <source>
        <dbReference type="ARBA" id="ARBA00022989"/>
    </source>
</evidence>
<protein>
    <submittedName>
        <fullName evidence="6">Uncharacterized protein</fullName>
    </submittedName>
</protein>
<dbReference type="EMBL" id="JAMKOV010000010">
    <property type="protein sequence ID" value="KAI8037777.1"/>
    <property type="molecule type" value="Genomic_DNA"/>
</dbReference>
<dbReference type="Pfam" id="PF06423">
    <property type="entry name" value="GWT1"/>
    <property type="match status" value="2"/>
</dbReference>
<feature type="non-terminal residue" evidence="6">
    <location>
        <position position="1"/>
    </location>
</feature>
<name>A0A9Q0BML1_9MUSC</name>
<evidence type="ECO:0000256" key="5">
    <source>
        <dbReference type="SAM" id="Phobius"/>
    </source>
</evidence>
<evidence type="ECO:0000256" key="4">
    <source>
        <dbReference type="ARBA" id="ARBA00023136"/>
    </source>
</evidence>
<proteinExistence type="predicted"/>
<dbReference type="InterPro" id="IPR009447">
    <property type="entry name" value="PIGW/GWT1"/>
</dbReference>
<keyword evidence="7" id="KW-1185">Reference proteome</keyword>
<evidence type="ECO:0000256" key="2">
    <source>
        <dbReference type="ARBA" id="ARBA00022692"/>
    </source>
</evidence>
<keyword evidence="4 5" id="KW-0472">Membrane</keyword>
<feature type="transmembrane region" description="Helical" evidence="5">
    <location>
        <begin position="123"/>
        <end position="140"/>
    </location>
</feature>
<keyword evidence="3 5" id="KW-1133">Transmembrane helix</keyword>
<sequence>ATAYNGTCAAILAVDFKCFPNEYSKSVFYGSSAMDMGIGLFVMTMGLVSNRARNLADLRKLPRSRYTSLELRNSTDDQIDSLPTYARSLNMNGLTHFIISNLLTGLVKTFLKPEKRNHLECVGIMSVYMFISAGVVFMMLKNRAAQQM</sequence>
<comment type="subcellular location">
    <subcellularLocation>
        <location evidence="1">Membrane</location>
        <topology evidence="1">Multi-pass membrane protein</topology>
    </subcellularLocation>
</comment>
<evidence type="ECO:0000256" key="1">
    <source>
        <dbReference type="ARBA" id="ARBA00004141"/>
    </source>
</evidence>
<comment type="caution">
    <text evidence="6">The sequence shown here is derived from an EMBL/GenBank/DDBJ whole genome shotgun (WGS) entry which is preliminary data.</text>
</comment>
<dbReference type="GO" id="GO:0032216">
    <property type="term" value="F:glucosaminyl-phosphatidylinositol O-acyltransferase activity"/>
    <property type="evidence" value="ECO:0007669"/>
    <property type="project" value="TreeGrafter"/>
</dbReference>